<sequence>MKFSSEDEGFAFYNQYAKEKGFSVRKDYSRRDRFSGLIFHKRFTCSREGFRKEVYMDYSGRTREPRALTHCGCNAHFEIKLDEIKGHWYVTRYGSIYTWSDQMERYRLLRCLGSEAFFKSSMTEESTVKVMKMLENLMLEEDSSENYENFDIEFGYVVGQSSRNDIESGDMVLDPTQIVPKGAPTKRMRGFLEKRK</sequence>
<organism evidence="2">
    <name type="scientific">Oryza sativa subsp. japonica</name>
    <name type="common">Rice</name>
    <dbReference type="NCBI Taxonomy" id="39947"/>
    <lineage>
        <taxon>Eukaryota</taxon>
        <taxon>Viridiplantae</taxon>
        <taxon>Streptophyta</taxon>
        <taxon>Embryophyta</taxon>
        <taxon>Tracheophyta</taxon>
        <taxon>Spermatophyta</taxon>
        <taxon>Magnoliopsida</taxon>
        <taxon>Liliopsida</taxon>
        <taxon>Poales</taxon>
        <taxon>Poaceae</taxon>
        <taxon>BOP clade</taxon>
        <taxon>Oryzoideae</taxon>
        <taxon>Oryzeae</taxon>
        <taxon>Oryzinae</taxon>
        <taxon>Oryza</taxon>
        <taxon>Oryza sativa</taxon>
    </lineage>
</organism>
<dbReference type="Pfam" id="PF03101">
    <property type="entry name" value="FAR1"/>
    <property type="match status" value="1"/>
</dbReference>
<protein>
    <recommendedName>
        <fullName evidence="1">FAR1 domain-containing protein</fullName>
    </recommendedName>
</protein>
<dbReference type="PANTHER" id="PTHR46328:SF27">
    <property type="entry name" value="OS12G0287500 PROTEIN"/>
    <property type="match status" value="1"/>
</dbReference>
<reference evidence="2" key="1">
    <citation type="journal article" date="2005" name="PLoS Biol.">
        <title>The genomes of Oryza sativa: a history of duplications.</title>
        <authorList>
            <person name="Yu J."/>
            <person name="Wang J."/>
            <person name="Lin W."/>
            <person name="Li S."/>
            <person name="Li H."/>
            <person name="Zhou J."/>
            <person name="Ni P."/>
            <person name="Dong W."/>
            <person name="Hu S."/>
            <person name="Zeng C."/>
            <person name="Zhang J."/>
            <person name="Zhang Y."/>
            <person name="Li R."/>
            <person name="Xu Z."/>
            <person name="Li S."/>
            <person name="Li X."/>
            <person name="Zheng H."/>
            <person name="Cong L."/>
            <person name="Lin L."/>
            <person name="Yin J."/>
            <person name="Geng J."/>
            <person name="Li G."/>
            <person name="Shi J."/>
            <person name="Liu J."/>
            <person name="Lv H."/>
            <person name="Li J."/>
            <person name="Wang J."/>
            <person name="Deng Y."/>
            <person name="Ran L."/>
            <person name="Shi X."/>
            <person name="Wang X."/>
            <person name="Wu Q."/>
            <person name="Li C."/>
            <person name="Ren X."/>
            <person name="Wang J."/>
            <person name="Wang X."/>
            <person name="Li D."/>
            <person name="Liu D."/>
            <person name="Zhang X."/>
            <person name="Ji Z."/>
            <person name="Zhao W."/>
            <person name="Sun Y."/>
            <person name="Zhang Z."/>
            <person name="Bao J."/>
            <person name="Han Y."/>
            <person name="Dong L."/>
            <person name="Ji J."/>
            <person name="Chen P."/>
            <person name="Wu S."/>
            <person name="Liu J."/>
            <person name="Xiao Y."/>
            <person name="Bu D."/>
            <person name="Tan J."/>
            <person name="Yang L."/>
            <person name="Ye C."/>
            <person name="Zhang J."/>
            <person name="Xu J."/>
            <person name="Zhou Y."/>
            <person name="Yu Y."/>
            <person name="Zhang B."/>
            <person name="Zhuang S."/>
            <person name="Wei H."/>
            <person name="Liu B."/>
            <person name="Lei M."/>
            <person name="Yu H."/>
            <person name="Li Y."/>
            <person name="Xu H."/>
            <person name="Wei S."/>
            <person name="He X."/>
            <person name="Fang L."/>
            <person name="Zhang Z."/>
            <person name="Zhang Y."/>
            <person name="Huang X."/>
            <person name="Su Z."/>
            <person name="Tong W."/>
            <person name="Li J."/>
            <person name="Tong Z."/>
            <person name="Li S."/>
            <person name="Ye J."/>
            <person name="Wang L."/>
            <person name="Fang L."/>
            <person name="Lei T."/>
            <person name="Chen C."/>
            <person name="Chen H."/>
            <person name="Xu Z."/>
            <person name="Li H."/>
            <person name="Huang H."/>
            <person name="Zhang F."/>
            <person name="Xu H."/>
            <person name="Li N."/>
            <person name="Zhao C."/>
            <person name="Li S."/>
            <person name="Dong L."/>
            <person name="Huang Y."/>
            <person name="Li L."/>
            <person name="Xi Y."/>
            <person name="Qi Q."/>
            <person name="Li W."/>
            <person name="Zhang B."/>
            <person name="Hu W."/>
            <person name="Zhang Y."/>
            <person name="Tian X."/>
            <person name="Jiao Y."/>
            <person name="Liang X."/>
            <person name="Jin J."/>
            <person name="Gao L."/>
            <person name="Zheng W."/>
            <person name="Hao B."/>
            <person name="Liu S."/>
            <person name="Wang W."/>
            <person name="Yuan L."/>
            <person name="Cao M."/>
            <person name="McDermott J."/>
            <person name="Samudrala R."/>
            <person name="Wang J."/>
            <person name="Wong G.K."/>
            <person name="Yang H."/>
        </authorList>
    </citation>
    <scope>NUCLEOTIDE SEQUENCE [LARGE SCALE GENOMIC DNA]</scope>
</reference>
<dbReference type="EMBL" id="CM000140">
    <property type="protein sequence ID" value="EEE58378.1"/>
    <property type="molecule type" value="Genomic_DNA"/>
</dbReference>
<dbReference type="InterPro" id="IPR004330">
    <property type="entry name" value="FAR1_DNA_bnd_dom"/>
</dbReference>
<name>B9FBH6_ORYSJ</name>
<feature type="domain" description="FAR1" evidence="1">
    <location>
        <begin position="12"/>
        <end position="92"/>
    </location>
</feature>
<proteinExistence type="predicted"/>
<dbReference type="AlphaFoldDB" id="B9FBH6"/>
<dbReference type="PANTHER" id="PTHR46328">
    <property type="entry name" value="FAR-RED IMPAIRED RESPONSIVE (FAR1) FAMILY PROTEIN-RELATED"/>
    <property type="match status" value="1"/>
</dbReference>
<dbReference type="Proteomes" id="UP000007752">
    <property type="component" value="Chromosome 3"/>
</dbReference>
<reference evidence="2" key="2">
    <citation type="submission" date="2008-12" db="EMBL/GenBank/DDBJ databases">
        <title>Improved gene annotation of the rice (Oryza sativa) genomes.</title>
        <authorList>
            <person name="Wang J."/>
            <person name="Li R."/>
            <person name="Fan W."/>
            <person name="Huang Q."/>
            <person name="Zhang J."/>
            <person name="Zhou Y."/>
            <person name="Hu Y."/>
            <person name="Zi S."/>
            <person name="Li J."/>
            <person name="Ni P."/>
            <person name="Zheng H."/>
            <person name="Zhang Y."/>
            <person name="Zhao M."/>
            <person name="Hao Q."/>
            <person name="McDermott J."/>
            <person name="Samudrala R."/>
            <person name="Kristiansen K."/>
            <person name="Wong G.K.-S."/>
        </authorList>
    </citation>
    <scope>NUCLEOTIDE SEQUENCE</scope>
</reference>
<evidence type="ECO:0000259" key="1">
    <source>
        <dbReference type="Pfam" id="PF03101"/>
    </source>
</evidence>
<evidence type="ECO:0000313" key="2">
    <source>
        <dbReference type="EMBL" id="EEE58378.1"/>
    </source>
</evidence>
<accession>B9FBH6</accession>
<gene>
    <name evidence="2" type="ORF">OsJ_09530</name>
</gene>